<evidence type="ECO:0000313" key="4">
    <source>
        <dbReference type="EMBL" id="GLW67498.1"/>
    </source>
</evidence>
<name>A0A9W6Q2T5_9ACTN</name>
<reference evidence="4" key="1">
    <citation type="submission" date="2023-02" db="EMBL/GenBank/DDBJ databases">
        <title>Actinomadura rubrobrunea NBRC 14622.</title>
        <authorList>
            <person name="Ichikawa N."/>
            <person name="Sato H."/>
            <person name="Tonouchi N."/>
        </authorList>
    </citation>
    <scope>NUCLEOTIDE SEQUENCE</scope>
    <source>
        <strain evidence="4">NBRC 14622</strain>
    </source>
</reference>
<dbReference type="EMBL" id="BSRZ01000025">
    <property type="protein sequence ID" value="GLW67498.1"/>
    <property type="molecule type" value="Genomic_DNA"/>
</dbReference>
<dbReference type="AlphaFoldDB" id="A0A9W6Q2T5"/>
<protein>
    <recommendedName>
        <fullName evidence="3">Band 7 domain-containing protein</fullName>
    </recommendedName>
</protein>
<keyword evidence="1" id="KW-0175">Coiled coil</keyword>
<keyword evidence="2" id="KW-0472">Membrane</keyword>
<gene>
    <name evidence="4" type="ORF">Arub01_57410</name>
</gene>
<sequence>METFMAGSKSSAKTQEQGGRRLSRGGAIALAVVLAVVGLPLVKGLLGSFERTGGGEVAVVRNGGFFDDNKIRQVVDPASSRTWTGWWSKIHRYPAQQRFYTITSKASDAERGNVDVVTVPSSDGVNMGIEGVLYFTLNLDHDALRKFDDKFGTRKFRGPDGKSYFAWEGDEGWSAFLHQIVRPVIENDLRTQINSFRCAELVSSCALVQNTGTTAGTRQKTGVLQAQSNNANIAKVQNAINTSLATDLENTLGGKFLTNLHFNLVRVTLPARVQDAVDRAQAAFAQVSEAQAKVASARAEAQANKARQDGYNKCPTCARIEELKALPQGITVYAPGNPNGALFGSRR</sequence>
<evidence type="ECO:0000256" key="1">
    <source>
        <dbReference type="SAM" id="Coils"/>
    </source>
</evidence>
<dbReference type="InterPro" id="IPR001107">
    <property type="entry name" value="Band_7"/>
</dbReference>
<feature type="coiled-coil region" evidence="1">
    <location>
        <begin position="280"/>
        <end position="307"/>
    </location>
</feature>
<comment type="caution">
    <text evidence="4">The sequence shown here is derived from an EMBL/GenBank/DDBJ whole genome shotgun (WGS) entry which is preliminary data.</text>
</comment>
<organism evidence="4 5">
    <name type="scientific">Actinomadura rubrobrunea</name>
    <dbReference type="NCBI Taxonomy" id="115335"/>
    <lineage>
        <taxon>Bacteria</taxon>
        <taxon>Bacillati</taxon>
        <taxon>Actinomycetota</taxon>
        <taxon>Actinomycetes</taxon>
        <taxon>Streptosporangiales</taxon>
        <taxon>Thermomonosporaceae</taxon>
        <taxon>Actinomadura</taxon>
    </lineage>
</organism>
<dbReference type="Pfam" id="PF01145">
    <property type="entry name" value="Band_7"/>
    <property type="match status" value="1"/>
</dbReference>
<evidence type="ECO:0000256" key="2">
    <source>
        <dbReference type="SAM" id="Phobius"/>
    </source>
</evidence>
<dbReference type="Proteomes" id="UP001165124">
    <property type="component" value="Unassembled WGS sequence"/>
</dbReference>
<feature type="domain" description="Band 7" evidence="3">
    <location>
        <begin position="53"/>
        <end position="301"/>
    </location>
</feature>
<keyword evidence="2" id="KW-0812">Transmembrane</keyword>
<keyword evidence="2" id="KW-1133">Transmembrane helix</keyword>
<evidence type="ECO:0000259" key="3">
    <source>
        <dbReference type="Pfam" id="PF01145"/>
    </source>
</evidence>
<accession>A0A9W6Q2T5</accession>
<feature type="transmembrane region" description="Helical" evidence="2">
    <location>
        <begin position="21"/>
        <end position="42"/>
    </location>
</feature>
<keyword evidence="5" id="KW-1185">Reference proteome</keyword>
<evidence type="ECO:0000313" key="5">
    <source>
        <dbReference type="Proteomes" id="UP001165124"/>
    </source>
</evidence>
<proteinExistence type="predicted"/>